<evidence type="ECO:0000256" key="7">
    <source>
        <dbReference type="ARBA" id="ARBA00023237"/>
    </source>
</evidence>
<evidence type="ECO:0000256" key="9">
    <source>
        <dbReference type="SAM" id="SignalP"/>
    </source>
</evidence>
<keyword evidence="6" id="KW-0472">Membrane</keyword>
<comment type="subcellular location">
    <subcellularLocation>
        <location evidence="1">Cell outer membrane</location>
    </subcellularLocation>
</comment>
<evidence type="ECO:0000256" key="3">
    <source>
        <dbReference type="ARBA" id="ARBA00022448"/>
    </source>
</evidence>
<feature type="coiled-coil region" evidence="8">
    <location>
        <begin position="154"/>
        <end position="181"/>
    </location>
</feature>
<evidence type="ECO:0000313" key="10">
    <source>
        <dbReference type="EMBL" id="UZE95918.1"/>
    </source>
</evidence>
<keyword evidence="11" id="KW-1185">Reference proteome</keyword>
<evidence type="ECO:0000313" key="11">
    <source>
        <dbReference type="Proteomes" id="UP001163739"/>
    </source>
</evidence>
<dbReference type="RefSeq" id="WP_265047401.1">
    <property type="nucleotide sequence ID" value="NZ_CP100390.1"/>
</dbReference>
<keyword evidence="9" id="KW-0732">Signal</keyword>
<gene>
    <name evidence="10" type="ORF">NKI27_18010</name>
</gene>
<dbReference type="Pfam" id="PF02321">
    <property type="entry name" value="OEP"/>
    <property type="match status" value="2"/>
</dbReference>
<organism evidence="10 11">
    <name type="scientific">Alkalimarinus alittae</name>
    <dbReference type="NCBI Taxonomy" id="2961619"/>
    <lineage>
        <taxon>Bacteria</taxon>
        <taxon>Pseudomonadati</taxon>
        <taxon>Pseudomonadota</taxon>
        <taxon>Gammaproteobacteria</taxon>
        <taxon>Alteromonadales</taxon>
        <taxon>Alteromonadaceae</taxon>
        <taxon>Alkalimarinus</taxon>
    </lineage>
</organism>
<evidence type="ECO:0000256" key="1">
    <source>
        <dbReference type="ARBA" id="ARBA00004442"/>
    </source>
</evidence>
<dbReference type="EMBL" id="CP100390">
    <property type="protein sequence ID" value="UZE95918.1"/>
    <property type="molecule type" value="Genomic_DNA"/>
</dbReference>
<name>A0ABY6N1C9_9ALTE</name>
<dbReference type="Gene3D" id="1.20.1600.10">
    <property type="entry name" value="Outer membrane efflux proteins (OEP)"/>
    <property type="match status" value="1"/>
</dbReference>
<evidence type="ECO:0000256" key="6">
    <source>
        <dbReference type="ARBA" id="ARBA00023136"/>
    </source>
</evidence>
<dbReference type="PANTHER" id="PTHR30026:SF20">
    <property type="entry name" value="OUTER MEMBRANE PROTEIN TOLC"/>
    <property type="match status" value="1"/>
</dbReference>
<dbReference type="InterPro" id="IPR010130">
    <property type="entry name" value="T1SS_OMP_TolC"/>
</dbReference>
<feature type="signal peptide" evidence="9">
    <location>
        <begin position="1"/>
        <end position="19"/>
    </location>
</feature>
<dbReference type="PANTHER" id="PTHR30026">
    <property type="entry name" value="OUTER MEMBRANE PROTEIN TOLC"/>
    <property type="match status" value="1"/>
</dbReference>
<dbReference type="SUPFAM" id="SSF56954">
    <property type="entry name" value="Outer membrane efflux proteins (OEP)"/>
    <property type="match status" value="1"/>
</dbReference>
<protein>
    <submittedName>
        <fullName evidence="10">TolC family outer membrane protein</fullName>
    </submittedName>
</protein>
<dbReference type="Proteomes" id="UP001163739">
    <property type="component" value="Chromosome"/>
</dbReference>
<dbReference type="InterPro" id="IPR003423">
    <property type="entry name" value="OMP_efflux"/>
</dbReference>
<keyword evidence="8" id="KW-0175">Coiled coil</keyword>
<evidence type="ECO:0000256" key="4">
    <source>
        <dbReference type="ARBA" id="ARBA00022452"/>
    </source>
</evidence>
<evidence type="ECO:0000256" key="2">
    <source>
        <dbReference type="ARBA" id="ARBA00007613"/>
    </source>
</evidence>
<dbReference type="InterPro" id="IPR051906">
    <property type="entry name" value="TolC-like"/>
</dbReference>
<dbReference type="NCBIfam" id="TIGR01844">
    <property type="entry name" value="type_I_sec_TolC"/>
    <property type="match status" value="1"/>
</dbReference>
<sequence length="446" mass="49695">MIRILLVLLLCAASLNISAHTLLEIYDMARQHDPEFKSQTLAILAAKDVLPQSRAALLPTLSVSGNTRKVYTSNEDVFLGNVLSSGGLPVPVTGGVSNDYNAYSYSAELDQPIFDPQKWYRYKQGQALFNRQEWEQVIVEQDLMVRVTKSYFNVLREMNELTSLKAEKRAVKKQSEQLQRHFEAGLVNMTDVYEVKAALDRIRVRIIQANNRLQAQLEVLIGLTGRADIEVQRVYDQLSVEEIKPSNEQSWKTLALQNNAELKVADIDIAAAKENKNAARSEYLPTVSVSASYFADDTAAGGRGKALSETSAISLNLNMKLFQGGAVSSRSREASLRVDEARTKYLDKIREVEQNTTTLFRTIYADVETVSMLKLTVNSQEEALKAVKAGYRMGIRNAVDVLQAQKAMFLAKRTLIDATYSYVSNVIALKRLAGVVDRDSLVLVDG</sequence>
<evidence type="ECO:0000256" key="8">
    <source>
        <dbReference type="SAM" id="Coils"/>
    </source>
</evidence>
<keyword evidence="4" id="KW-1134">Transmembrane beta strand</keyword>
<proteinExistence type="inferred from homology"/>
<evidence type="ECO:0000256" key="5">
    <source>
        <dbReference type="ARBA" id="ARBA00022692"/>
    </source>
</evidence>
<keyword evidence="3" id="KW-0813">Transport</keyword>
<accession>A0ABY6N1C9</accession>
<reference evidence="10" key="1">
    <citation type="submission" date="2022-06" db="EMBL/GenBank/DDBJ databases">
        <title>Alkalimarinus sp. nov., isolated from gut of a Alitta virens.</title>
        <authorList>
            <person name="Yang A.I."/>
            <person name="Shin N.-R."/>
        </authorList>
    </citation>
    <scope>NUCLEOTIDE SEQUENCE</scope>
    <source>
        <strain evidence="10">A2M4</strain>
    </source>
</reference>
<keyword evidence="7" id="KW-0998">Cell outer membrane</keyword>
<feature type="chain" id="PRO_5045386602" evidence="9">
    <location>
        <begin position="20"/>
        <end position="446"/>
    </location>
</feature>
<comment type="similarity">
    <text evidence="2">Belongs to the outer membrane factor (OMF) (TC 1.B.17) family.</text>
</comment>
<keyword evidence="5" id="KW-0812">Transmembrane</keyword>